<protein>
    <recommendedName>
        <fullName evidence="13">Hydroxysteroid dehydrogenase-like protein 2</fullName>
    </recommendedName>
</protein>
<dbReference type="InterPro" id="IPR000276">
    <property type="entry name" value="GPCR_Rhodpsn"/>
</dbReference>
<dbReference type="InterPro" id="IPR051935">
    <property type="entry name" value="HSDL2"/>
</dbReference>
<dbReference type="FunFam" id="3.40.50.720:FF:000301">
    <property type="entry name" value="Hydroxysteroid dehydrogenase like 2"/>
    <property type="match status" value="1"/>
</dbReference>
<gene>
    <name evidence="17" type="ORF">GHT06_008258</name>
</gene>
<evidence type="ECO:0000313" key="17">
    <source>
        <dbReference type="EMBL" id="KAI9564519.1"/>
    </source>
</evidence>
<dbReference type="GO" id="GO:0005777">
    <property type="term" value="C:peroxisome"/>
    <property type="evidence" value="ECO:0007669"/>
    <property type="project" value="UniProtKB-SubCell"/>
</dbReference>
<evidence type="ECO:0000256" key="2">
    <source>
        <dbReference type="ARBA" id="ARBA00004275"/>
    </source>
</evidence>
<dbReference type="SUPFAM" id="SSF51735">
    <property type="entry name" value="NAD(P)-binding Rossmann-fold domains"/>
    <property type="match status" value="1"/>
</dbReference>
<dbReference type="GO" id="GO:0016020">
    <property type="term" value="C:membrane"/>
    <property type="evidence" value="ECO:0007669"/>
    <property type="project" value="UniProtKB-SubCell"/>
</dbReference>
<organism evidence="17 18">
    <name type="scientific">Daphnia sinensis</name>
    <dbReference type="NCBI Taxonomy" id="1820382"/>
    <lineage>
        <taxon>Eukaryota</taxon>
        <taxon>Metazoa</taxon>
        <taxon>Ecdysozoa</taxon>
        <taxon>Arthropoda</taxon>
        <taxon>Crustacea</taxon>
        <taxon>Branchiopoda</taxon>
        <taxon>Diplostraca</taxon>
        <taxon>Cladocera</taxon>
        <taxon>Anomopoda</taxon>
        <taxon>Daphniidae</taxon>
        <taxon>Daphnia</taxon>
        <taxon>Daphnia similis group</taxon>
    </lineage>
</organism>
<feature type="domain" description="G-protein coupled receptors family 1 profile" evidence="16">
    <location>
        <begin position="355"/>
        <end position="578"/>
    </location>
</feature>
<keyword evidence="14" id="KW-0297">G-protein coupled receptor</keyword>
<dbReference type="GO" id="GO:0016491">
    <property type="term" value="F:oxidoreductase activity"/>
    <property type="evidence" value="ECO:0007669"/>
    <property type="project" value="UniProtKB-KW"/>
</dbReference>
<evidence type="ECO:0000256" key="6">
    <source>
        <dbReference type="ARBA" id="ARBA00022692"/>
    </source>
</evidence>
<comment type="similarity">
    <text evidence="4">Belongs to the short-chain dehydrogenases/reductases (SDR) family.</text>
</comment>
<dbReference type="Pfam" id="PF00001">
    <property type="entry name" value="7tm_1"/>
    <property type="match status" value="1"/>
</dbReference>
<dbReference type="GO" id="GO:0004930">
    <property type="term" value="F:G protein-coupled receptor activity"/>
    <property type="evidence" value="ECO:0007669"/>
    <property type="project" value="UniProtKB-KW"/>
</dbReference>
<evidence type="ECO:0000256" key="7">
    <source>
        <dbReference type="ARBA" id="ARBA00022857"/>
    </source>
</evidence>
<dbReference type="Pfam" id="PF00106">
    <property type="entry name" value="adh_short"/>
    <property type="match status" value="1"/>
</dbReference>
<sequence>MLNTGKLAGRTLFITGASRGIGKAIALKAARDGANVVIAAKTAMPHPTLPGTIYTAAEEVRAAGGRCLPCVVDVRNETQIQDAVDVAVKTFGGIDIVVNNASAIFLTGTAETSVKNFDLMHDIIVRGTFLVTKFCLPYLKAGKNPHILNIAPPLMHLPAERFSGHVAYTMAKYGMSIFVTGMAEEFRSDGIAVNALWPKSGTAIKTAATELRAKRMSQEDIALLLKLKLRIPDVTADAAYAILIRDSRSYTQHFCIDEDVLREEGITDFEQYSAPIPRVPRSFRNWSLMALQWNEGNLTVVDSDLMFFDHSNYNWSHNNSVLEDTSQNDQFNLPWWRIVLWTMLFAVMVVISTGGNLIVIWIVLADRRMRTVTNYFLVNLSIADTMVSTLNVIFNFISMVTNDWPFGRIYCKISQFVAVISICGSVFTLMAISIERYLAIMYPLRRRMGKMTTIGIALSIWMASLLISTPHVLYSTTITYNESGRTACYLAWPDGPTFESYQEYMLMRFRYVWRLVLARNVRVVFKSKAVRFHIMHRCLDFSLDLLITFPFVYRYNVMLTILTYFLPICAMGYAYFQVGVELWGSQGIGECTDHQMENVRSKRRASCQNDDCRRDDLRHMLATVSRLLHRVVAVSRDQPMVAHSGDLPWNVLAGHVQFNVQSHHLLLDELEVLKKNEWNRHLPMCLIFPTFTMRFRKGFRRVFYFWFRCCKRADDNFPRNGANAHWNSCPGSPDHARSGRNGGTSITMMPLHHLNPATARYDRNRQLINQQRPKVTQCTIGAIQARSQREEDIFA</sequence>
<keyword evidence="18" id="KW-1185">Reference proteome</keyword>
<evidence type="ECO:0000256" key="13">
    <source>
        <dbReference type="ARBA" id="ARBA00040243"/>
    </source>
</evidence>
<evidence type="ECO:0000313" key="18">
    <source>
        <dbReference type="Proteomes" id="UP000820818"/>
    </source>
</evidence>
<dbReference type="InterPro" id="IPR002347">
    <property type="entry name" value="SDR_fam"/>
</dbReference>
<feature type="transmembrane region" description="Helical" evidence="15">
    <location>
        <begin position="453"/>
        <end position="474"/>
    </location>
</feature>
<dbReference type="NCBIfam" id="NF006133">
    <property type="entry name" value="PRK08278.1"/>
    <property type="match status" value="1"/>
</dbReference>
<feature type="transmembrane region" description="Helical" evidence="15">
    <location>
        <begin position="335"/>
        <end position="364"/>
    </location>
</feature>
<comment type="similarity">
    <text evidence="5 14">Belongs to the G-protein coupled receptor 1 family.</text>
</comment>
<dbReference type="GO" id="GO:0005739">
    <property type="term" value="C:mitochondrion"/>
    <property type="evidence" value="ECO:0007669"/>
    <property type="project" value="UniProtKB-SubCell"/>
</dbReference>
<evidence type="ECO:0000256" key="8">
    <source>
        <dbReference type="ARBA" id="ARBA00022989"/>
    </source>
</evidence>
<comment type="caution">
    <text evidence="17">The sequence shown here is derived from an EMBL/GenBank/DDBJ whole genome shotgun (WGS) entry which is preliminary data.</text>
</comment>
<dbReference type="SUPFAM" id="SSF81321">
    <property type="entry name" value="Family A G protein-coupled receptor-like"/>
    <property type="match status" value="1"/>
</dbReference>
<dbReference type="InterPro" id="IPR036291">
    <property type="entry name" value="NAD(P)-bd_dom_sf"/>
</dbReference>
<evidence type="ECO:0000256" key="14">
    <source>
        <dbReference type="RuleBase" id="RU000688"/>
    </source>
</evidence>
<proteinExistence type="inferred from homology"/>
<keyword evidence="12" id="KW-0576">Peroxisome</keyword>
<evidence type="ECO:0000256" key="5">
    <source>
        <dbReference type="ARBA" id="ARBA00010663"/>
    </source>
</evidence>
<dbReference type="PANTHER" id="PTHR42808">
    <property type="entry name" value="HYDROXYSTEROID DEHYDROGENASE-LIKE PROTEIN 2"/>
    <property type="match status" value="1"/>
</dbReference>
<feature type="transmembrane region" description="Helical" evidence="15">
    <location>
        <begin position="555"/>
        <end position="576"/>
    </location>
</feature>
<keyword evidence="8 15" id="KW-1133">Transmembrane helix</keyword>
<feature type="transmembrane region" description="Helical" evidence="15">
    <location>
        <begin position="413"/>
        <end position="432"/>
    </location>
</feature>
<reference evidence="17 18" key="1">
    <citation type="submission" date="2022-05" db="EMBL/GenBank/DDBJ databases">
        <title>A multi-omics perspective on studying reproductive biology in Daphnia sinensis.</title>
        <authorList>
            <person name="Jia J."/>
        </authorList>
    </citation>
    <scope>NUCLEOTIDE SEQUENCE [LARGE SCALE GENOMIC DNA]</scope>
    <source>
        <strain evidence="17 18">WSL</strain>
    </source>
</reference>
<dbReference type="Proteomes" id="UP000820818">
    <property type="component" value="Linkage Group LG1"/>
</dbReference>
<evidence type="ECO:0000256" key="4">
    <source>
        <dbReference type="ARBA" id="ARBA00006484"/>
    </source>
</evidence>
<dbReference type="Gene3D" id="3.40.50.720">
    <property type="entry name" value="NAD(P)-binding Rossmann-like Domain"/>
    <property type="match status" value="1"/>
</dbReference>
<dbReference type="PRINTS" id="PR00237">
    <property type="entry name" value="GPCRRHODOPSN"/>
</dbReference>
<evidence type="ECO:0000256" key="9">
    <source>
        <dbReference type="ARBA" id="ARBA00023002"/>
    </source>
</evidence>
<keyword evidence="11 15" id="KW-0472">Membrane</keyword>
<dbReference type="PROSITE" id="PS50262">
    <property type="entry name" value="G_PROTEIN_RECEP_F1_2"/>
    <property type="match status" value="1"/>
</dbReference>
<dbReference type="AlphaFoldDB" id="A0AAD5L3D2"/>
<evidence type="ECO:0000256" key="15">
    <source>
        <dbReference type="SAM" id="Phobius"/>
    </source>
</evidence>
<dbReference type="PROSITE" id="PS00237">
    <property type="entry name" value="G_PROTEIN_RECEP_F1_1"/>
    <property type="match status" value="1"/>
</dbReference>
<evidence type="ECO:0000256" key="1">
    <source>
        <dbReference type="ARBA" id="ARBA00004173"/>
    </source>
</evidence>
<keyword evidence="10" id="KW-0496">Mitochondrion</keyword>
<evidence type="ECO:0000259" key="16">
    <source>
        <dbReference type="PROSITE" id="PS50262"/>
    </source>
</evidence>
<name>A0AAD5L3D2_9CRUS</name>
<evidence type="ECO:0000256" key="12">
    <source>
        <dbReference type="ARBA" id="ARBA00023140"/>
    </source>
</evidence>
<keyword evidence="6 14" id="KW-0812">Transmembrane</keyword>
<dbReference type="InterPro" id="IPR017452">
    <property type="entry name" value="GPCR_Rhodpsn_7TM"/>
</dbReference>
<keyword evidence="9" id="KW-0560">Oxidoreductase</keyword>
<keyword evidence="7" id="KW-0521">NADP</keyword>
<dbReference type="PANTHER" id="PTHR42808:SF3">
    <property type="entry name" value="HYDROXYSTEROID DEHYDROGENASE-LIKE PROTEIN 2"/>
    <property type="match status" value="1"/>
</dbReference>
<keyword evidence="14" id="KW-0807">Transducer</keyword>
<feature type="transmembrane region" description="Helical" evidence="15">
    <location>
        <begin position="376"/>
        <end position="401"/>
    </location>
</feature>
<dbReference type="EMBL" id="WJBH02000001">
    <property type="protein sequence ID" value="KAI9564519.1"/>
    <property type="molecule type" value="Genomic_DNA"/>
</dbReference>
<keyword evidence="14" id="KW-0675">Receptor</keyword>
<evidence type="ECO:0000256" key="3">
    <source>
        <dbReference type="ARBA" id="ARBA00004370"/>
    </source>
</evidence>
<evidence type="ECO:0000256" key="10">
    <source>
        <dbReference type="ARBA" id="ARBA00023128"/>
    </source>
</evidence>
<accession>A0AAD5L3D2</accession>
<evidence type="ECO:0000256" key="11">
    <source>
        <dbReference type="ARBA" id="ARBA00023136"/>
    </source>
</evidence>
<dbReference type="Gene3D" id="1.20.1070.10">
    <property type="entry name" value="Rhodopsin 7-helix transmembrane proteins"/>
    <property type="match status" value="1"/>
</dbReference>
<comment type="subcellular location">
    <subcellularLocation>
        <location evidence="3">Membrane</location>
    </subcellularLocation>
    <subcellularLocation>
        <location evidence="1">Mitochondrion</location>
    </subcellularLocation>
    <subcellularLocation>
        <location evidence="2">Peroxisome</location>
    </subcellularLocation>
</comment>